<dbReference type="EMBL" id="CAJVPU010033763">
    <property type="protein sequence ID" value="CAG8723287.1"/>
    <property type="molecule type" value="Genomic_DNA"/>
</dbReference>
<feature type="non-terminal residue" evidence="1">
    <location>
        <position position="203"/>
    </location>
</feature>
<keyword evidence="2" id="KW-1185">Reference proteome</keyword>
<name>A0ACA9PUJ1_9GLOM</name>
<evidence type="ECO:0000313" key="2">
    <source>
        <dbReference type="Proteomes" id="UP000789702"/>
    </source>
</evidence>
<proteinExistence type="predicted"/>
<comment type="caution">
    <text evidence="1">The sequence shown here is derived from an EMBL/GenBank/DDBJ whole genome shotgun (WGS) entry which is preliminary data.</text>
</comment>
<reference evidence="1" key="1">
    <citation type="submission" date="2021-06" db="EMBL/GenBank/DDBJ databases">
        <authorList>
            <person name="Kallberg Y."/>
            <person name="Tangrot J."/>
            <person name="Rosling A."/>
        </authorList>
    </citation>
    <scope>NUCLEOTIDE SEQUENCE</scope>
    <source>
        <strain evidence="1">IL203A</strain>
    </source>
</reference>
<dbReference type="Proteomes" id="UP000789702">
    <property type="component" value="Unassembled WGS sequence"/>
</dbReference>
<gene>
    <name evidence="1" type="ORF">DHETER_LOCUS12958</name>
</gene>
<sequence>MSCLQFLRLQQTNVEKLLNDLISSYKNKKFSDTKIIVGWCQKVDEYFVIKKPNATLDSMNIIIRFLYGVDFNTSHDVKTLLNTFSLTDEMGTMVLHNGLKSYFIENIITIMKNNPLLILEFIKIFILYDDLKELLLKALCLNSALLFNFDNKEIPENILYELKLRSELCLEENLLLSRIIQWLLDTNGFPDKRRNINNDILSE</sequence>
<evidence type="ECO:0000313" key="1">
    <source>
        <dbReference type="EMBL" id="CAG8723287.1"/>
    </source>
</evidence>
<organism evidence="1 2">
    <name type="scientific">Dentiscutata heterogama</name>
    <dbReference type="NCBI Taxonomy" id="1316150"/>
    <lineage>
        <taxon>Eukaryota</taxon>
        <taxon>Fungi</taxon>
        <taxon>Fungi incertae sedis</taxon>
        <taxon>Mucoromycota</taxon>
        <taxon>Glomeromycotina</taxon>
        <taxon>Glomeromycetes</taxon>
        <taxon>Diversisporales</taxon>
        <taxon>Gigasporaceae</taxon>
        <taxon>Dentiscutata</taxon>
    </lineage>
</organism>
<accession>A0ACA9PUJ1</accession>
<protein>
    <submittedName>
        <fullName evidence="1">3621_t:CDS:1</fullName>
    </submittedName>
</protein>